<dbReference type="Proteomes" id="UP001497680">
    <property type="component" value="Unassembled WGS sequence"/>
</dbReference>
<evidence type="ECO:0000313" key="1">
    <source>
        <dbReference type="EMBL" id="KAI6092392.1"/>
    </source>
</evidence>
<proteinExistence type="predicted"/>
<dbReference type="EMBL" id="MU394283">
    <property type="protein sequence ID" value="KAI6092392.1"/>
    <property type="molecule type" value="Genomic_DNA"/>
</dbReference>
<name>A0ACC0DI11_9PEZI</name>
<comment type="caution">
    <text evidence="1">The sequence shown here is derived from an EMBL/GenBank/DDBJ whole genome shotgun (WGS) entry which is preliminary data.</text>
</comment>
<evidence type="ECO:0000313" key="2">
    <source>
        <dbReference type="Proteomes" id="UP001497680"/>
    </source>
</evidence>
<accession>A0ACC0DI11</accession>
<sequence>MDRSISTRSTASIWTERTLASMGLSTENLNSNAIEASRDDVESTPLRHWKRPEQKLDKHSEGDADTARRPQHIRADPKSSPATKKMSLAHIWWLEILSGILVIAMVAALVGTVYPYQDQPLPHWPYTLSINTIVAFYSEVMRAAMILVLSACLSQLKWSWFTQPRPLVHVEYFDNASRGPWGSLELLWAIRLRAILPSIGAFIMILTLLLVPFTQQIVRFYSCTVLDPTSSASIPKSNIATAGASLHIGAGISSISPEAQGVINSGIYDSSLQSVSFICPTGNCTFDGVYHSMGWCSHCADVSDQIEISRSPYMTNFTLPSSNLTATVGARTFVMNTSGGLTGVIQAILGWANGSDPLSNPLSDTPWGKRGYGAAECKIDPCIRSYTGSVEATNLTETLVATKTITWGEDDNGGWASFIDVSCLNNSEQKTLRDAGYIFDPDKTAWITHNISGTTQDPSNPTTLNSTNTTIRSECIYQVFYTERFSLNEFFMTLLSGTVGFGPNALSGAPIVQFFFREGKVTFSSIDDTFDHLAQALTVYNRERGGNVTTGHVYRGDTCVSVRWAWLAYPLCLVLGMMVLLVLTIDYTRRNEGSAQDYKSSPLALLFHRIGGVGSEGPAHSIESSGKLQETAKTMRAVFQSTDKIWRFIEVESLRDPETSGR</sequence>
<reference evidence="1 2" key="1">
    <citation type="journal article" date="2022" name="New Phytol.">
        <title>Ecological generalism drives hyperdiversity of secondary metabolite gene clusters in xylarialean endophytes.</title>
        <authorList>
            <person name="Franco M.E.E."/>
            <person name="Wisecaver J.H."/>
            <person name="Arnold A.E."/>
            <person name="Ju Y.M."/>
            <person name="Slot J.C."/>
            <person name="Ahrendt S."/>
            <person name="Moore L.P."/>
            <person name="Eastman K.E."/>
            <person name="Scott K."/>
            <person name="Konkel Z."/>
            <person name="Mondo S.J."/>
            <person name="Kuo A."/>
            <person name="Hayes R.D."/>
            <person name="Haridas S."/>
            <person name="Andreopoulos B."/>
            <person name="Riley R."/>
            <person name="LaButti K."/>
            <person name="Pangilinan J."/>
            <person name="Lipzen A."/>
            <person name="Amirebrahimi M."/>
            <person name="Yan J."/>
            <person name="Adam C."/>
            <person name="Keymanesh K."/>
            <person name="Ng V."/>
            <person name="Louie K."/>
            <person name="Northen T."/>
            <person name="Drula E."/>
            <person name="Henrissat B."/>
            <person name="Hsieh H.M."/>
            <person name="Youens-Clark K."/>
            <person name="Lutzoni F."/>
            <person name="Miadlikowska J."/>
            <person name="Eastwood D.C."/>
            <person name="Hamelin R.C."/>
            <person name="Grigoriev I.V."/>
            <person name="U'Ren J.M."/>
        </authorList>
    </citation>
    <scope>NUCLEOTIDE SEQUENCE [LARGE SCALE GENOMIC DNA]</scope>
    <source>
        <strain evidence="1 2">ER1909</strain>
    </source>
</reference>
<organism evidence="1 2">
    <name type="scientific">Hypoxylon rubiginosum</name>
    <dbReference type="NCBI Taxonomy" id="110542"/>
    <lineage>
        <taxon>Eukaryota</taxon>
        <taxon>Fungi</taxon>
        <taxon>Dikarya</taxon>
        <taxon>Ascomycota</taxon>
        <taxon>Pezizomycotina</taxon>
        <taxon>Sordariomycetes</taxon>
        <taxon>Xylariomycetidae</taxon>
        <taxon>Xylariales</taxon>
        <taxon>Hypoxylaceae</taxon>
        <taxon>Hypoxylon</taxon>
    </lineage>
</organism>
<gene>
    <name evidence="1" type="ORF">F4821DRAFT_134174</name>
</gene>
<keyword evidence="2" id="KW-1185">Reference proteome</keyword>
<protein>
    <submittedName>
        <fullName evidence="1">Uncharacterized protein</fullName>
    </submittedName>
</protein>